<dbReference type="PANTHER" id="PTHR37299:SF1">
    <property type="entry name" value="STAGE 0 SPORULATION PROTEIN A HOMOLOG"/>
    <property type="match status" value="1"/>
</dbReference>
<dbReference type="OrthoDB" id="1646880at2"/>
<proteinExistence type="predicted"/>
<dbReference type="Gene3D" id="3.40.50.2300">
    <property type="match status" value="1"/>
</dbReference>
<dbReference type="STRING" id="688867.SAMN05660236_0904"/>
<dbReference type="EMBL" id="FUZU01000001">
    <property type="protein sequence ID" value="SKC48231.1"/>
    <property type="molecule type" value="Genomic_DNA"/>
</dbReference>
<sequence length="242" mass="28185">MIKCLIVDDEPLARQLLESYVSKINGLSLVKSCGNAIEAFTILQQKHIDLIFLDIQMPQITGIDLLRSLKDRPRVVLTTAYRDYAFDAYDLDVVDYLLKPVSFERFLRGISKVYQLKHPLDECIQDASPLVKSFEDAYIYFREDREMIKVYLNEILYIESLRDYVRVKTTQKQIITYQKISYLEQKLPEGRFVRIHRSFIIPVDKVSSFTSTTARVGTMDIPIGRNFKNEAMKILTKNNVLL</sequence>
<dbReference type="FunFam" id="3.40.50.2300:FF:000051">
    <property type="entry name" value="Two-component response regulator yehT"/>
    <property type="match status" value="1"/>
</dbReference>
<evidence type="ECO:0000256" key="1">
    <source>
        <dbReference type="PROSITE-ProRule" id="PRU00169"/>
    </source>
</evidence>
<feature type="domain" description="Response regulatory" evidence="2">
    <location>
        <begin position="3"/>
        <end position="114"/>
    </location>
</feature>
<dbReference type="PANTHER" id="PTHR37299">
    <property type="entry name" value="TRANSCRIPTIONAL REGULATOR-RELATED"/>
    <property type="match status" value="1"/>
</dbReference>
<dbReference type="SMART" id="SM00850">
    <property type="entry name" value="LytTR"/>
    <property type="match status" value="1"/>
</dbReference>
<accession>A0A1T5J9Y0</accession>
<keyword evidence="1" id="KW-0597">Phosphoprotein</keyword>
<dbReference type="SMART" id="SM00448">
    <property type="entry name" value="REC"/>
    <property type="match status" value="1"/>
</dbReference>
<dbReference type="Pfam" id="PF00072">
    <property type="entry name" value="Response_reg"/>
    <property type="match status" value="1"/>
</dbReference>
<dbReference type="RefSeq" id="WP_079685492.1">
    <property type="nucleotide sequence ID" value="NZ_FUZU01000001.1"/>
</dbReference>
<dbReference type="InterPro" id="IPR007492">
    <property type="entry name" value="LytTR_DNA-bd_dom"/>
</dbReference>
<evidence type="ECO:0000313" key="5">
    <source>
        <dbReference type="Proteomes" id="UP000190961"/>
    </source>
</evidence>
<protein>
    <submittedName>
        <fullName evidence="4">Two component transcriptional regulator, LytTR family</fullName>
    </submittedName>
</protein>
<dbReference type="InterPro" id="IPR011006">
    <property type="entry name" value="CheY-like_superfamily"/>
</dbReference>
<reference evidence="4 5" key="1">
    <citation type="submission" date="2017-02" db="EMBL/GenBank/DDBJ databases">
        <authorList>
            <person name="Peterson S.W."/>
        </authorList>
    </citation>
    <scope>NUCLEOTIDE SEQUENCE [LARGE SCALE GENOMIC DNA]</scope>
    <source>
        <strain evidence="4 5">DSM 25262</strain>
    </source>
</reference>
<keyword evidence="5" id="KW-1185">Reference proteome</keyword>
<feature type="domain" description="HTH LytTR-type" evidence="3">
    <location>
        <begin position="139"/>
        <end position="208"/>
    </location>
</feature>
<organism evidence="4 5">
    <name type="scientific">Ohtaekwangia koreensis</name>
    <dbReference type="NCBI Taxonomy" id="688867"/>
    <lineage>
        <taxon>Bacteria</taxon>
        <taxon>Pseudomonadati</taxon>
        <taxon>Bacteroidota</taxon>
        <taxon>Cytophagia</taxon>
        <taxon>Cytophagales</taxon>
        <taxon>Fulvivirgaceae</taxon>
        <taxon>Ohtaekwangia</taxon>
    </lineage>
</organism>
<dbReference type="Gene3D" id="2.40.50.1020">
    <property type="entry name" value="LytTr DNA-binding domain"/>
    <property type="match status" value="1"/>
</dbReference>
<evidence type="ECO:0000313" key="4">
    <source>
        <dbReference type="EMBL" id="SKC48231.1"/>
    </source>
</evidence>
<dbReference type="GO" id="GO:0000156">
    <property type="term" value="F:phosphorelay response regulator activity"/>
    <property type="evidence" value="ECO:0007669"/>
    <property type="project" value="InterPro"/>
</dbReference>
<feature type="modified residue" description="4-aspartylphosphate" evidence="1">
    <location>
        <position position="54"/>
    </location>
</feature>
<dbReference type="GO" id="GO:0003677">
    <property type="term" value="F:DNA binding"/>
    <property type="evidence" value="ECO:0007669"/>
    <property type="project" value="InterPro"/>
</dbReference>
<dbReference type="InterPro" id="IPR001789">
    <property type="entry name" value="Sig_transdc_resp-reg_receiver"/>
</dbReference>
<evidence type="ECO:0000259" key="3">
    <source>
        <dbReference type="PROSITE" id="PS50930"/>
    </source>
</evidence>
<dbReference type="Proteomes" id="UP000190961">
    <property type="component" value="Unassembled WGS sequence"/>
</dbReference>
<dbReference type="AlphaFoldDB" id="A0A1T5J9Y0"/>
<dbReference type="Pfam" id="PF04397">
    <property type="entry name" value="LytTR"/>
    <property type="match status" value="1"/>
</dbReference>
<evidence type="ECO:0000259" key="2">
    <source>
        <dbReference type="PROSITE" id="PS50110"/>
    </source>
</evidence>
<dbReference type="PROSITE" id="PS50930">
    <property type="entry name" value="HTH_LYTTR"/>
    <property type="match status" value="1"/>
</dbReference>
<gene>
    <name evidence="4" type="ORF">SAMN05660236_0904</name>
</gene>
<dbReference type="PROSITE" id="PS50110">
    <property type="entry name" value="RESPONSE_REGULATORY"/>
    <property type="match status" value="1"/>
</dbReference>
<dbReference type="InterPro" id="IPR046947">
    <property type="entry name" value="LytR-like"/>
</dbReference>
<name>A0A1T5J9Y0_9BACT</name>
<dbReference type="SUPFAM" id="SSF52172">
    <property type="entry name" value="CheY-like"/>
    <property type="match status" value="1"/>
</dbReference>